<evidence type="ECO:0000256" key="6">
    <source>
        <dbReference type="PROSITE-ProRule" id="PRU00169"/>
    </source>
</evidence>
<dbReference type="InterPro" id="IPR039420">
    <property type="entry name" value="WalR-like"/>
</dbReference>
<evidence type="ECO:0000256" key="4">
    <source>
        <dbReference type="ARBA" id="ARBA00023125"/>
    </source>
</evidence>
<organism evidence="8 9">
    <name type="scientific">Haloarcula salinisoli</name>
    <dbReference type="NCBI Taxonomy" id="2487746"/>
    <lineage>
        <taxon>Archaea</taxon>
        <taxon>Methanobacteriati</taxon>
        <taxon>Methanobacteriota</taxon>
        <taxon>Stenosarchaea group</taxon>
        <taxon>Halobacteria</taxon>
        <taxon>Halobacteriales</taxon>
        <taxon>Haloarculaceae</taxon>
        <taxon>Haloarcula</taxon>
    </lineage>
</organism>
<dbReference type="PROSITE" id="PS50110">
    <property type="entry name" value="RESPONSE_REGULATORY"/>
    <property type="match status" value="1"/>
</dbReference>
<evidence type="ECO:0000256" key="1">
    <source>
        <dbReference type="ARBA" id="ARBA00022553"/>
    </source>
</evidence>
<dbReference type="Proteomes" id="UP000783863">
    <property type="component" value="Unassembled WGS sequence"/>
</dbReference>
<dbReference type="GO" id="GO:0032993">
    <property type="term" value="C:protein-DNA complex"/>
    <property type="evidence" value="ECO:0007669"/>
    <property type="project" value="TreeGrafter"/>
</dbReference>
<dbReference type="GO" id="GO:0000156">
    <property type="term" value="F:phosphorelay response regulator activity"/>
    <property type="evidence" value="ECO:0007669"/>
    <property type="project" value="TreeGrafter"/>
</dbReference>
<dbReference type="Pfam" id="PF00072">
    <property type="entry name" value="Response_reg"/>
    <property type="match status" value="1"/>
</dbReference>
<reference evidence="8" key="1">
    <citation type="submission" date="2021-06" db="EMBL/GenBank/DDBJ databases">
        <title>Halomicroarcula sp. F24A a new haloarchaeum isolated from saline soil.</title>
        <authorList>
            <person name="Duran-Viseras A."/>
            <person name="Sanchez-Porro C."/>
            <person name="Ventosa A."/>
        </authorList>
    </citation>
    <scope>NUCLEOTIDE SEQUENCE</scope>
    <source>
        <strain evidence="8">F24A</strain>
    </source>
</reference>
<accession>A0A8J7YNA3</accession>
<evidence type="ECO:0000256" key="2">
    <source>
        <dbReference type="ARBA" id="ARBA00023012"/>
    </source>
</evidence>
<keyword evidence="9" id="KW-1185">Reference proteome</keyword>
<dbReference type="GO" id="GO:0000976">
    <property type="term" value="F:transcription cis-regulatory region binding"/>
    <property type="evidence" value="ECO:0007669"/>
    <property type="project" value="TreeGrafter"/>
</dbReference>
<name>A0A8J7YNA3_9EURY</name>
<dbReference type="PANTHER" id="PTHR48111">
    <property type="entry name" value="REGULATOR OF RPOS"/>
    <property type="match status" value="1"/>
</dbReference>
<dbReference type="AlphaFoldDB" id="A0A8J7YNA3"/>
<evidence type="ECO:0000259" key="7">
    <source>
        <dbReference type="PROSITE" id="PS50110"/>
    </source>
</evidence>
<dbReference type="GO" id="GO:0005829">
    <property type="term" value="C:cytosol"/>
    <property type="evidence" value="ECO:0007669"/>
    <property type="project" value="TreeGrafter"/>
</dbReference>
<proteinExistence type="predicted"/>
<keyword evidence="1 6" id="KW-0597">Phosphoprotein</keyword>
<keyword evidence="4" id="KW-0238">DNA-binding</keyword>
<evidence type="ECO:0000256" key="5">
    <source>
        <dbReference type="ARBA" id="ARBA00023163"/>
    </source>
</evidence>
<dbReference type="Pfam" id="PF08663">
    <property type="entry name" value="HalX"/>
    <property type="match status" value="1"/>
</dbReference>
<keyword evidence="5" id="KW-0804">Transcription</keyword>
<dbReference type="SMART" id="SM00448">
    <property type="entry name" value="REC"/>
    <property type="match status" value="1"/>
</dbReference>
<feature type="domain" description="Response regulatory" evidence="7">
    <location>
        <begin position="8"/>
        <end position="117"/>
    </location>
</feature>
<evidence type="ECO:0000313" key="8">
    <source>
        <dbReference type="EMBL" id="MBX0304896.1"/>
    </source>
</evidence>
<dbReference type="InterPro" id="IPR011006">
    <property type="entry name" value="CheY-like_superfamily"/>
</dbReference>
<protein>
    <submittedName>
        <fullName evidence="8">Response regulator</fullName>
    </submittedName>
</protein>
<dbReference type="EMBL" id="RKLQ01000002">
    <property type="protein sequence ID" value="MBX0304896.1"/>
    <property type="molecule type" value="Genomic_DNA"/>
</dbReference>
<feature type="modified residue" description="4-aspartylphosphate" evidence="6">
    <location>
        <position position="55"/>
    </location>
</feature>
<dbReference type="Gene3D" id="3.40.50.2300">
    <property type="match status" value="1"/>
</dbReference>
<gene>
    <name evidence="8" type="ORF">EGD98_14585</name>
</gene>
<dbReference type="InterPro" id="IPR013971">
    <property type="entry name" value="HalX_domain"/>
</dbReference>
<evidence type="ECO:0000256" key="3">
    <source>
        <dbReference type="ARBA" id="ARBA00023015"/>
    </source>
</evidence>
<dbReference type="RefSeq" id="WP_220589092.1">
    <property type="nucleotide sequence ID" value="NZ_RKLQ01000002.1"/>
</dbReference>
<dbReference type="SUPFAM" id="SSF52172">
    <property type="entry name" value="CheY-like"/>
    <property type="match status" value="1"/>
</dbReference>
<dbReference type="InterPro" id="IPR001789">
    <property type="entry name" value="Sig_transdc_resp-reg_receiver"/>
</dbReference>
<keyword evidence="3" id="KW-0805">Transcription regulation</keyword>
<comment type="caution">
    <text evidence="8">The sequence shown here is derived from an EMBL/GenBank/DDBJ whole genome shotgun (WGS) entry which is preliminary data.</text>
</comment>
<evidence type="ECO:0000313" key="9">
    <source>
        <dbReference type="Proteomes" id="UP000783863"/>
    </source>
</evidence>
<sequence>MSEAGGARILIVDDDVDVADTYASQLEETYDVETVYSGPAALDALSPSVDIVLLDRRMPKLSGSEVLEAIRERGLETRVAMVTGEEADFDIIEMPFDDYVQKPVTEGALLGTVSHLVRCLTYDEQLREYYALTAKRAALIQSKTLEELADSERFSELEADIETAEAALSDLVADFDPTDFDRAFRDIDRPDPPTAD</sequence>
<keyword evidence="2" id="KW-0902">Two-component regulatory system</keyword>
<dbReference type="GO" id="GO:0006355">
    <property type="term" value="P:regulation of DNA-templated transcription"/>
    <property type="evidence" value="ECO:0007669"/>
    <property type="project" value="TreeGrafter"/>
</dbReference>
<dbReference type="PANTHER" id="PTHR48111:SF1">
    <property type="entry name" value="TWO-COMPONENT RESPONSE REGULATOR ORR33"/>
    <property type="match status" value="1"/>
</dbReference>